<dbReference type="InterPro" id="IPR036942">
    <property type="entry name" value="Beta-barrel_TonB_sf"/>
</dbReference>
<keyword evidence="6" id="KW-1185">Reference proteome</keyword>
<dbReference type="OrthoDB" id="9803050at2"/>
<reference evidence="5 6" key="1">
    <citation type="submission" date="2017-02" db="EMBL/GenBank/DDBJ databases">
        <authorList>
            <person name="Peterson S.W."/>
        </authorList>
    </citation>
    <scope>NUCLEOTIDE SEQUENCE [LARGE SCALE GENOMIC DNA]</scope>
    <source>
        <strain evidence="5 6">DSM 22899</strain>
    </source>
</reference>
<dbReference type="Gene3D" id="2.40.170.20">
    <property type="entry name" value="TonB-dependent receptor, beta-barrel domain"/>
    <property type="match status" value="1"/>
</dbReference>
<feature type="domain" description="TonB-dependent receptor plug" evidence="4">
    <location>
        <begin position="149"/>
        <end position="226"/>
    </location>
</feature>
<proteinExistence type="predicted"/>
<dbReference type="AlphaFoldDB" id="A0A1T5C8H4"/>
<dbReference type="GO" id="GO:0009279">
    <property type="term" value="C:cell outer membrane"/>
    <property type="evidence" value="ECO:0007669"/>
    <property type="project" value="UniProtKB-SubCell"/>
</dbReference>
<dbReference type="STRING" id="623280.SAMN05660226_01965"/>
<dbReference type="EMBL" id="FUYS01000004">
    <property type="protein sequence ID" value="SKB55734.1"/>
    <property type="molecule type" value="Genomic_DNA"/>
</dbReference>
<organism evidence="5 6">
    <name type="scientific">Parapedobacter luteus</name>
    <dbReference type="NCBI Taxonomy" id="623280"/>
    <lineage>
        <taxon>Bacteria</taxon>
        <taxon>Pseudomonadati</taxon>
        <taxon>Bacteroidota</taxon>
        <taxon>Sphingobacteriia</taxon>
        <taxon>Sphingobacteriales</taxon>
        <taxon>Sphingobacteriaceae</taxon>
        <taxon>Parapedobacter</taxon>
    </lineage>
</organism>
<dbReference type="Proteomes" id="UP000190541">
    <property type="component" value="Unassembled WGS sequence"/>
</dbReference>
<evidence type="ECO:0000256" key="2">
    <source>
        <dbReference type="ARBA" id="ARBA00023136"/>
    </source>
</evidence>
<dbReference type="Gene3D" id="2.60.40.1120">
    <property type="entry name" value="Carboxypeptidase-like, regulatory domain"/>
    <property type="match status" value="1"/>
</dbReference>
<dbReference type="InterPro" id="IPR037066">
    <property type="entry name" value="Plug_dom_sf"/>
</dbReference>
<evidence type="ECO:0000256" key="1">
    <source>
        <dbReference type="ARBA" id="ARBA00004442"/>
    </source>
</evidence>
<name>A0A1T5C8H4_9SPHI</name>
<keyword evidence="2" id="KW-0472">Membrane</keyword>
<dbReference type="SUPFAM" id="SSF56935">
    <property type="entry name" value="Porins"/>
    <property type="match status" value="1"/>
</dbReference>
<dbReference type="Pfam" id="PF13715">
    <property type="entry name" value="CarbopepD_reg_2"/>
    <property type="match status" value="1"/>
</dbReference>
<keyword evidence="5" id="KW-0675">Receptor</keyword>
<dbReference type="Gene3D" id="2.170.130.10">
    <property type="entry name" value="TonB-dependent receptor, plug domain"/>
    <property type="match status" value="1"/>
</dbReference>
<dbReference type="Pfam" id="PF07715">
    <property type="entry name" value="Plug"/>
    <property type="match status" value="1"/>
</dbReference>
<evidence type="ECO:0000313" key="6">
    <source>
        <dbReference type="Proteomes" id="UP000190541"/>
    </source>
</evidence>
<dbReference type="InterPro" id="IPR012910">
    <property type="entry name" value="Plug_dom"/>
</dbReference>
<dbReference type="SUPFAM" id="SSF49464">
    <property type="entry name" value="Carboxypeptidase regulatory domain-like"/>
    <property type="match status" value="1"/>
</dbReference>
<evidence type="ECO:0000259" key="4">
    <source>
        <dbReference type="Pfam" id="PF07715"/>
    </source>
</evidence>
<dbReference type="RefSeq" id="WP_079716669.1">
    <property type="nucleotide sequence ID" value="NZ_FUYS01000004.1"/>
</dbReference>
<dbReference type="InterPro" id="IPR008969">
    <property type="entry name" value="CarboxyPept-like_regulatory"/>
</dbReference>
<evidence type="ECO:0000313" key="5">
    <source>
        <dbReference type="EMBL" id="SKB55734.1"/>
    </source>
</evidence>
<sequence length="779" mass="88043">MSVELLGKLHFFLSVVLIGLSSSTWGQPTYTISGYIRDAHTGETLVGTSLRLKAEPAIGTHTNHYGFYSLTLVGGPHVLVVSHVGYESHETTVSLSEDKRVDIDLSSGELLDEVVVSQPAINEQVRSPQMGVARVDVNEIKHVPVLMGEKDVLKTIQLLPGVLAGGEGSSNFFVRGGAGDQNLILLDEAMVYNASHLFGFFSTFNSDAVKDVNLYKGGMPAQYGGRLASVLDISMLDGNKRRVGMEGGIGLIASRLKMDGPIAGGRGSFMLSGRRTYADLFLKFADDESINNSRLYFYDLNAKANYRINDRNTLFISGYFGRDVMGYASLFGFGWGNATATLRWNHVLNSRLFSNTSFIYSNFNYHVNIDNNDLNFAIASRILNYNVKQDFQFFQSDRSTWRFGVNLLRQEISPANIDAGANSSVNSLRLDSRKGMELAGYLSHEWKPTDRLSVVYGLRANNFLLLGPGMFYGYDADGDVLDGRRYERGDVVQYYFNLEPRLSMSYQLHRNNSVKLSYNRNVQHLHQLTNSTSSLPTDAWVMSSNNIKPQMADQAAIGYYQNFSDDRYEFSVESYYKRMQNQIDYRNTADLQANEHIEAELLYGIGRAYGAELLLKKREGQLNGWLSYTLSRSERRFDDINQGNWFAARQDRTHDVSAVAMYQLSPAWNISATFVYSTGNAVTFPSGKYSVDGRTLWYYTERNGYRMPDYHRLDLGATWESNVSKRFKSSWTFGIYNAYNRKNAYIIDFRENEHNPNITEAYRIALFGIIPSVTWNFKF</sequence>
<gene>
    <name evidence="5" type="ORF">SAMN05660226_01965</name>
</gene>
<comment type="subcellular location">
    <subcellularLocation>
        <location evidence="1">Cell outer membrane</location>
    </subcellularLocation>
</comment>
<protein>
    <submittedName>
        <fullName evidence="5">Outer membrane receptor proteins, mostly Fe transport</fullName>
    </submittedName>
</protein>
<accession>A0A1T5C8H4</accession>
<keyword evidence="3" id="KW-0998">Cell outer membrane</keyword>
<evidence type="ECO:0000256" key="3">
    <source>
        <dbReference type="ARBA" id="ARBA00023237"/>
    </source>
</evidence>